<dbReference type="InterPro" id="IPR046893">
    <property type="entry name" value="MSSS"/>
</dbReference>
<reference evidence="11" key="1">
    <citation type="journal article" date="2020" name="mSystems">
        <title>Genome- and Community-Level Interaction Insights into Carbon Utilization and Element Cycling Functions of Hydrothermarchaeota in Hydrothermal Sediment.</title>
        <authorList>
            <person name="Zhou Z."/>
            <person name="Liu Y."/>
            <person name="Xu W."/>
            <person name="Pan J."/>
            <person name="Luo Z.H."/>
            <person name="Li M."/>
        </authorList>
    </citation>
    <scope>NUCLEOTIDE SEQUENCE [LARGE SCALE GENOMIC DNA]</scope>
    <source>
        <strain evidence="11">HyVt-523</strain>
    </source>
</reference>
<keyword evidence="2" id="KW-0699">rRNA-binding</keyword>
<feature type="compositionally biased region" description="Basic and acidic residues" evidence="9">
    <location>
        <begin position="46"/>
        <end position="62"/>
    </location>
</feature>
<feature type="domain" description="Smr" evidence="10">
    <location>
        <begin position="139"/>
        <end position="214"/>
    </location>
</feature>
<evidence type="ECO:0000256" key="9">
    <source>
        <dbReference type="SAM" id="MobiDB-lite"/>
    </source>
</evidence>
<dbReference type="Gene3D" id="3.30.1370.110">
    <property type="match status" value="1"/>
</dbReference>
<evidence type="ECO:0000256" key="8">
    <source>
        <dbReference type="ARBA" id="ARBA00023125"/>
    </source>
</evidence>
<keyword evidence="6" id="KW-0067">ATP-binding</keyword>
<dbReference type="AlphaFoldDB" id="A0A7C5WTR8"/>
<dbReference type="GO" id="GO:0019843">
    <property type="term" value="F:rRNA binding"/>
    <property type="evidence" value="ECO:0007669"/>
    <property type="project" value="UniProtKB-KW"/>
</dbReference>
<evidence type="ECO:0000256" key="5">
    <source>
        <dbReference type="ARBA" id="ARBA00022801"/>
    </source>
</evidence>
<dbReference type="GO" id="GO:0005524">
    <property type="term" value="F:ATP binding"/>
    <property type="evidence" value="ECO:0007669"/>
    <property type="project" value="UniProtKB-KW"/>
</dbReference>
<dbReference type="PANTHER" id="PTHR35562">
    <property type="entry name" value="DNA ENDONUCLEASE SMRA-RELATED"/>
    <property type="match status" value="1"/>
</dbReference>
<gene>
    <name evidence="11" type="ORF">ENJ85_04995</name>
</gene>
<dbReference type="SMART" id="SM00463">
    <property type="entry name" value="SMR"/>
    <property type="match status" value="1"/>
</dbReference>
<keyword evidence="4 11" id="KW-0255">Endonuclease</keyword>
<protein>
    <submittedName>
        <fullName evidence="11">Endonuclease MutS2</fullName>
    </submittedName>
</protein>
<proteinExistence type="predicted"/>
<dbReference type="FunFam" id="3.30.1370.110:FF:000004">
    <property type="entry name" value="Endonuclease MutS2"/>
    <property type="match status" value="1"/>
</dbReference>
<name>A0A7C5WTR8_9DEIN</name>
<dbReference type="PROSITE" id="PS50828">
    <property type="entry name" value="SMR"/>
    <property type="match status" value="1"/>
</dbReference>
<evidence type="ECO:0000256" key="2">
    <source>
        <dbReference type="ARBA" id="ARBA00022730"/>
    </source>
</evidence>
<evidence type="ECO:0000259" key="10">
    <source>
        <dbReference type="PROSITE" id="PS50828"/>
    </source>
</evidence>
<organism evidence="11">
    <name type="scientific">Oceanithermus profundus</name>
    <dbReference type="NCBI Taxonomy" id="187137"/>
    <lineage>
        <taxon>Bacteria</taxon>
        <taxon>Thermotogati</taxon>
        <taxon>Deinococcota</taxon>
        <taxon>Deinococci</taxon>
        <taxon>Thermales</taxon>
        <taxon>Thermaceae</taxon>
        <taxon>Oceanithermus</taxon>
    </lineage>
</organism>
<dbReference type="Proteomes" id="UP000886105">
    <property type="component" value="Unassembled WGS sequence"/>
</dbReference>
<evidence type="ECO:0000313" key="11">
    <source>
        <dbReference type="EMBL" id="HHO58513.1"/>
    </source>
</evidence>
<evidence type="ECO:0000256" key="7">
    <source>
        <dbReference type="ARBA" id="ARBA00022884"/>
    </source>
</evidence>
<keyword evidence="3" id="KW-0547">Nucleotide-binding</keyword>
<dbReference type="Pfam" id="PF01713">
    <property type="entry name" value="Smr"/>
    <property type="match status" value="1"/>
</dbReference>
<dbReference type="PANTHER" id="PTHR35562:SF2">
    <property type="entry name" value="DNA ENDONUCLEASE SMRA-RELATED"/>
    <property type="match status" value="1"/>
</dbReference>
<dbReference type="GO" id="GO:0016787">
    <property type="term" value="F:hydrolase activity"/>
    <property type="evidence" value="ECO:0007669"/>
    <property type="project" value="UniProtKB-KW"/>
</dbReference>
<comment type="caution">
    <text evidence="11">The sequence shown here is derived from an EMBL/GenBank/DDBJ whole genome shotgun (WGS) entry which is preliminary data.</text>
</comment>
<dbReference type="InterPro" id="IPR036063">
    <property type="entry name" value="Smr_dom_sf"/>
</dbReference>
<feature type="region of interest" description="Disordered" evidence="9">
    <location>
        <begin position="38"/>
        <end position="75"/>
    </location>
</feature>
<sequence length="215" mass="23886">QARLEGIERERAALLAAARAEVDRMLEEAHRQIRELRAKARKGGSQKRDALREVMKIRERTKPRPAGTNPLPGLEPGMLVEVPSYRQKGRVVRVEGEETLVQIGQVKIRVPTAELRPRGEGAPRPKQAVVVESGFETELNVRGLTAAEAIEAVHDFLAEAVATGNSPVRILHGKGTGVLRREIQNFLRHDKRVERFHDAMPNEGGHGVTVVHLRV</sequence>
<evidence type="ECO:0000256" key="3">
    <source>
        <dbReference type="ARBA" id="ARBA00022741"/>
    </source>
</evidence>
<dbReference type="GO" id="GO:0004519">
    <property type="term" value="F:endonuclease activity"/>
    <property type="evidence" value="ECO:0007669"/>
    <property type="project" value="UniProtKB-KW"/>
</dbReference>
<evidence type="ECO:0000256" key="1">
    <source>
        <dbReference type="ARBA" id="ARBA00022722"/>
    </source>
</evidence>
<dbReference type="SUPFAM" id="SSF160443">
    <property type="entry name" value="SMR domain-like"/>
    <property type="match status" value="1"/>
</dbReference>
<dbReference type="EMBL" id="DRNZ01000307">
    <property type="protein sequence ID" value="HHO58513.1"/>
    <property type="molecule type" value="Genomic_DNA"/>
</dbReference>
<feature type="non-terminal residue" evidence="11">
    <location>
        <position position="1"/>
    </location>
</feature>
<keyword evidence="8" id="KW-0238">DNA-binding</keyword>
<keyword evidence="7" id="KW-0694">RNA-binding</keyword>
<dbReference type="InterPro" id="IPR002625">
    <property type="entry name" value="Smr_dom"/>
</dbReference>
<evidence type="ECO:0000256" key="4">
    <source>
        <dbReference type="ARBA" id="ARBA00022759"/>
    </source>
</evidence>
<accession>A0A7C5WTR8</accession>
<keyword evidence="5" id="KW-0378">Hydrolase</keyword>
<dbReference type="Pfam" id="PF20297">
    <property type="entry name" value="MSSS"/>
    <property type="match status" value="1"/>
</dbReference>
<keyword evidence="1" id="KW-0540">Nuclease</keyword>
<evidence type="ECO:0000256" key="6">
    <source>
        <dbReference type="ARBA" id="ARBA00022840"/>
    </source>
</evidence>
<dbReference type="GO" id="GO:0003677">
    <property type="term" value="F:DNA binding"/>
    <property type="evidence" value="ECO:0007669"/>
    <property type="project" value="UniProtKB-KW"/>
</dbReference>